<evidence type="ECO:0000256" key="2">
    <source>
        <dbReference type="ARBA" id="ARBA00022840"/>
    </source>
</evidence>
<dbReference type="PROSITE" id="PS50043">
    <property type="entry name" value="HTH_LUXR_2"/>
    <property type="match status" value="1"/>
</dbReference>
<dbReference type="AlphaFoldDB" id="A0A239C271"/>
<dbReference type="Pfam" id="PF13191">
    <property type="entry name" value="AAA_16"/>
    <property type="match status" value="1"/>
</dbReference>
<dbReference type="SUPFAM" id="SSF46894">
    <property type="entry name" value="C-terminal effector domain of the bipartite response regulators"/>
    <property type="match status" value="1"/>
</dbReference>
<dbReference type="OrthoDB" id="134712at2"/>
<dbReference type="InterPro" id="IPR036388">
    <property type="entry name" value="WH-like_DNA-bd_sf"/>
</dbReference>
<dbReference type="GO" id="GO:0003677">
    <property type="term" value="F:DNA binding"/>
    <property type="evidence" value="ECO:0007669"/>
    <property type="project" value="InterPro"/>
</dbReference>
<dbReference type="GO" id="GO:0005524">
    <property type="term" value="F:ATP binding"/>
    <property type="evidence" value="ECO:0007669"/>
    <property type="project" value="UniProtKB-KW"/>
</dbReference>
<evidence type="ECO:0000259" key="3">
    <source>
        <dbReference type="PROSITE" id="PS50043"/>
    </source>
</evidence>
<dbReference type="GO" id="GO:0004016">
    <property type="term" value="F:adenylate cyclase activity"/>
    <property type="evidence" value="ECO:0007669"/>
    <property type="project" value="TreeGrafter"/>
</dbReference>
<evidence type="ECO:0000313" key="4">
    <source>
        <dbReference type="EMBL" id="SNS13504.1"/>
    </source>
</evidence>
<dbReference type="Gene3D" id="3.40.50.300">
    <property type="entry name" value="P-loop containing nucleotide triphosphate hydrolases"/>
    <property type="match status" value="1"/>
</dbReference>
<dbReference type="InterPro" id="IPR027417">
    <property type="entry name" value="P-loop_NTPase"/>
</dbReference>
<dbReference type="EMBL" id="FZOO01000002">
    <property type="protein sequence ID" value="SNS13504.1"/>
    <property type="molecule type" value="Genomic_DNA"/>
</dbReference>
<reference evidence="5" key="1">
    <citation type="submission" date="2017-06" db="EMBL/GenBank/DDBJ databases">
        <authorList>
            <person name="Varghese N."/>
            <person name="Submissions S."/>
        </authorList>
    </citation>
    <scope>NUCLEOTIDE SEQUENCE [LARGE SCALE GENOMIC DNA]</scope>
    <source>
        <strain evidence="5">DSM 46839</strain>
    </source>
</reference>
<evidence type="ECO:0000313" key="5">
    <source>
        <dbReference type="Proteomes" id="UP000198373"/>
    </source>
</evidence>
<dbReference type="Proteomes" id="UP000198373">
    <property type="component" value="Unassembled WGS sequence"/>
</dbReference>
<dbReference type="PANTHER" id="PTHR16305:SF35">
    <property type="entry name" value="TRANSCRIPTIONAL ACTIVATOR DOMAIN"/>
    <property type="match status" value="1"/>
</dbReference>
<dbReference type="GO" id="GO:0006355">
    <property type="term" value="P:regulation of DNA-templated transcription"/>
    <property type="evidence" value="ECO:0007669"/>
    <property type="project" value="InterPro"/>
</dbReference>
<proteinExistence type="predicted"/>
<accession>A0A239C271</accession>
<dbReference type="RefSeq" id="WP_089304386.1">
    <property type="nucleotide sequence ID" value="NZ_FZOO01000002.1"/>
</dbReference>
<dbReference type="SMART" id="SM00421">
    <property type="entry name" value="HTH_LUXR"/>
    <property type="match status" value="1"/>
</dbReference>
<dbReference type="InterPro" id="IPR041664">
    <property type="entry name" value="AAA_16"/>
</dbReference>
<dbReference type="InterPro" id="IPR016032">
    <property type="entry name" value="Sig_transdc_resp-reg_C-effctor"/>
</dbReference>
<sequence length="969" mass="103265">MRTSFVGRDRELAVLEESLGSALAAHPRLVLCRGQPGIGKTRLAEELSAVAAAAGAVVVWGRSPETAGAPPYWPWRQVLRAVGEGIDLRARARDHGLTAELARLAPDLFPGEPEGAQGPGTVEDRFRLFDAVDRLLHLLSQDQPLLIVLDDVHWADDSSLLLLQHLADSMSAARLLLVVNHRDTEPLSSVLLAGLTRSPATRVVEIGGLSLPEVGTQLRAVLDGQLSDQDVEQIHARTGGNPFYVAEVGRALVDRPGALVGWPVPAGVREAIRTRLARLSPETVRLLHAASVVGREFASTAVADMLEASELTCLPLIEEATAAGLITTRAPGHHRFVHDLIREAIEAGLAADERVRLHRSAADAVERLHIGRLEPHLSDLARHWAAAAVLGEREQAADWITRAADEAMRRLGYEEAARLYRLALAVGAVDIDDGRRCRLLLGIAGALKAAGELSGRLPACREAAALARGLRRPDLLAEAALAMEGGESDLEAEASVRASCEEALAALPSSACALRARVAANLSDACMYLGDLEAAGRASAHALEMADRSADPASLAAALRARQLVAAGPEETEDRAALADRMLALGREGRDPALRMWGHLWRIDVAFERGELAAVSRELEPLAQCVAELRTPVTRWHLLQARAVLAQASGRFADARLLADRAVGAIPPSAAGRESAQINRTALLSLIGLHTGDASDLTGLLDYGPGHEDGDGLDFPIEGVIFSIAAAFFLAHSGLLTQAATVYRRLGPPGSWRPTPHATTSCFALGIGAAIALDASDDVAVLHGRLARFRGRHVADGAGAVAYNGPVELYLGSAEAHLGLLDDAVADLETASRACAANGAAGFDVQCRFELATVLIRRARPGDLVWARRLGVWVIEQASALGMVPWAGRARRLVDRLDDERGNPLTPREREVAVLVGEGLTNRQIAARLYLSERTAQNHVQHILTKLDLPNRGQIAVWVATSKVSRSAG</sequence>
<organism evidence="4 5">
    <name type="scientific">Geodermatophilus pulveris</name>
    <dbReference type="NCBI Taxonomy" id="1564159"/>
    <lineage>
        <taxon>Bacteria</taxon>
        <taxon>Bacillati</taxon>
        <taxon>Actinomycetota</taxon>
        <taxon>Actinomycetes</taxon>
        <taxon>Geodermatophilales</taxon>
        <taxon>Geodermatophilaceae</taxon>
        <taxon>Geodermatophilus</taxon>
    </lineage>
</organism>
<dbReference type="PRINTS" id="PR00038">
    <property type="entry name" value="HTHLUXR"/>
</dbReference>
<gene>
    <name evidence="4" type="ORF">SAMN06893096_102172</name>
</gene>
<keyword evidence="1" id="KW-0547">Nucleotide-binding</keyword>
<dbReference type="InterPro" id="IPR000792">
    <property type="entry name" value="Tscrpt_reg_LuxR_C"/>
</dbReference>
<dbReference type="Pfam" id="PF00196">
    <property type="entry name" value="GerE"/>
    <property type="match status" value="1"/>
</dbReference>
<keyword evidence="2" id="KW-0067">ATP-binding</keyword>
<evidence type="ECO:0000256" key="1">
    <source>
        <dbReference type="ARBA" id="ARBA00022741"/>
    </source>
</evidence>
<dbReference type="PANTHER" id="PTHR16305">
    <property type="entry name" value="TESTICULAR SOLUBLE ADENYLYL CYCLASE"/>
    <property type="match status" value="1"/>
</dbReference>
<dbReference type="CDD" id="cd06170">
    <property type="entry name" value="LuxR_C_like"/>
    <property type="match status" value="1"/>
</dbReference>
<dbReference type="Gene3D" id="1.10.10.10">
    <property type="entry name" value="Winged helix-like DNA-binding domain superfamily/Winged helix DNA-binding domain"/>
    <property type="match status" value="1"/>
</dbReference>
<dbReference type="SUPFAM" id="SSF52540">
    <property type="entry name" value="P-loop containing nucleoside triphosphate hydrolases"/>
    <property type="match status" value="1"/>
</dbReference>
<protein>
    <submittedName>
        <fullName evidence="4">Regulatory protein, luxR family</fullName>
    </submittedName>
</protein>
<name>A0A239C271_9ACTN</name>
<dbReference type="GO" id="GO:0005737">
    <property type="term" value="C:cytoplasm"/>
    <property type="evidence" value="ECO:0007669"/>
    <property type="project" value="TreeGrafter"/>
</dbReference>
<keyword evidence="5" id="KW-1185">Reference proteome</keyword>
<feature type="domain" description="HTH luxR-type" evidence="3">
    <location>
        <begin position="898"/>
        <end position="963"/>
    </location>
</feature>